<evidence type="ECO:0000256" key="5">
    <source>
        <dbReference type="ARBA" id="ARBA00023136"/>
    </source>
</evidence>
<accession>K4IIG3</accession>
<keyword evidence="5 6" id="KW-0472">Membrane</keyword>
<evidence type="ECO:0000256" key="6">
    <source>
        <dbReference type="SAM" id="Phobius"/>
    </source>
</evidence>
<dbReference type="AlphaFoldDB" id="K4IIG3"/>
<dbReference type="RefSeq" id="WP_015024457.1">
    <property type="nucleotide sequence ID" value="NC_018721.1"/>
</dbReference>
<feature type="transmembrane region" description="Helical" evidence="6">
    <location>
        <begin position="152"/>
        <end position="172"/>
    </location>
</feature>
<dbReference type="Pfam" id="PF01943">
    <property type="entry name" value="Polysacc_synt"/>
    <property type="match status" value="1"/>
</dbReference>
<feature type="transmembrane region" description="Helical" evidence="6">
    <location>
        <begin position="94"/>
        <end position="119"/>
    </location>
</feature>
<keyword evidence="4 6" id="KW-1133">Transmembrane helix</keyword>
<proteinExistence type="predicted"/>
<dbReference type="KEGG" id="ptq:P700755_002083"/>
<evidence type="ECO:0000256" key="2">
    <source>
        <dbReference type="ARBA" id="ARBA00022475"/>
    </source>
</evidence>
<sequence>MVKYSEQLKKHRKIIENFSYLSIFQLLNLLIPLIVFPYLIRVLGGEKYGLIIYAQAVIGYFVILINFGFNITATKEVSIHKKNKKKLSKIISSVMIIKGILLLISFTIITLLVFLIPSLWEEKTLFYLTVWMCLYEFIFPIYYFQGIEEMKYITIITLISRLIFLCLIFLLIEDKSDYLLVPIINGTGAIIAGIISQIIIAKKGIKYFWQPLYVLKFYFIKSYVMALAYSSNALKSNLNIVLVKALFSYKEVAYFDLALKVSRVGTSFLELISVSVFPKMSREKNIFFLRKIIYLSLTLSVLYVLFVEVSAPLIISLIGGDEMLDSVPLLRVIVLFVPFQILGGLLGRNSLIVNGYNKEVLYSMALSSFIYVITVLVLYLFLDNLSLELLGAVFVFSFAFDTGYRYIKCRFYKIL</sequence>
<dbReference type="PANTHER" id="PTHR30250">
    <property type="entry name" value="PST FAMILY PREDICTED COLANIC ACID TRANSPORTER"/>
    <property type="match status" value="1"/>
</dbReference>
<dbReference type="eggNOG" id="COG2244">
    <property type="taxonomic scope" value="Bacteria"/>
</dbReference>
<keyword evidence="8" id="KW-1185">Reference proteome</keyword>
<feature type="transmembrane region" description="Helical" evidence="6">
    <location>
        <begin position="178"/>
        <end position="201"/>
    </location>
</feature>
<dbReference type="EMBL" id="CP003879">
    <property type="protein sequence ID" value="AFU68876.1"/>
    <property type="molecule type" value="Genomic_DNA"/>
</dbReference>
<name>K4IIG3_PSYTT</name>
<evidence type="ECO:0000313" key="7">
    <source>
        <dbReference type="EMBL" id="AFU68876.1"/>
    </source>
</evidence>
<dbReference type="GO" id="GO:0005886">
    <property type="term" value="C:plasma membrane"/>
    <property type="evidence" value="ECO:0007669"/>
    <property type="project" value="UniProtKB-SubCell"/>
</dbReference>
<dbReference type="Proteomes" id="UP000008514">
    <property type="component" value="Chromosome"/>
</dbReference>
<comment type="subcellular location">
    <subcellularLocation>
        <location evidence="1">Cell membrane</location>
        <topology evidence="1">Multi-pass membrane protein</topology>
    </subcellularLocation>
</comment>
<dbReference type="STRING" id="313595.P700755_002083"/>
<feature type="transmembrane region" description="Helical" evidence="6">
    <location>
        <begin position="52"/>
        <end position="73"/>
    </location>
</feature>
<reference evidence="7" key="1">
    <citation type="submission" date="2006-03" db="EMBL/GenBank/DDBJ databases">
        <authorList>
            <person name="Bowman J."/>
            <person name="Ferriera S."/>
            <person name="Johnson J."/>
            <person name="Kravitz S."/>
            <person name="Halpern A."/>
            <person name="Remington K."/>
            <person name="Beeson K."/>
            <person name="Tran B."/>
            <person name="Rogers Y.-H."/>
            <person name="Friedman R."/>
            <person name="Venter J.C."/>
        </authorList>
    </citation>
    <scope>NUCLEOTIDE SEQUENCE [LARGE SCALE GENOMIC DNA]</scope>
    <source>
        <strain evidence="7">ATCC 700755</strain>
    </source>
</reference>
<dbReference type="InterPro" id="IPR002797">
    <property type="entry name" value="Polysacc_synth"/>
</dbReference>
<reference evidence="7" key="2">
    <citation type="submission" date="2012-09" db="EMBL/GenBank/DDBJ databases">
        <title>The complete sequence of Psychroflexus torquis an extreme psychrophile from sea-ice that is stimulated by light.</title>
        <authorList>
            <person name="Feng S."/>
            <person name="Powell S.M."/>
            <person name="Bowman J.P."/>
        </authorList>
    </citation>
    <scope>NUCLEOTIDE SEQUENCE [LARGE SCALE GENOMIC DNA]</scope>
    <source>
        <strain evidence="7">ATCC 700755</strain>
    </source>
</reference>
<feature type="transmembrane region" description="Helical" evidence="6">
    <location>
        <begin position="292"/>
        <end position="317"/>
    </location>
</feature>
<keyword evidence="2" id="KW-1003">Cell membrane</keyword>
<dbReference type="OrthoDB" id="9815702at2"/>
<gene>
    <name evidence="7" type="ordered locus">P700755_002083</name>
</gene>
<evidence type="ECO:0000256" key="3">
    <source>
        <dbReference type="ARBA" id="ARBA00022692"/>
    </source>
</evidence>
<feature type="transmembrane region" description="Helical" evidence="6">
    <location>
        <begin position="125"/>
        <end position="145"/>
    </location>
</feature>
<protein>
    <submittedName>
        <fullName evidence="7">Lipopolysaccharide O-antigen exporter, MatE superfamily</fullName>
    </submittedName>
</protein>
<feature type="transmembrane region" description="Helical" evidence="6">
    <location>
        <begin position="20"/>
        <end position="40"/>
    </location>
</feature>
<evidence type="ECO:0000313" key="8">
    <source>
        <dbReference type="Proteomes" id="UP000008514"/>
    </source>
</evidence>
<feature type="transmembrane region" description="Helical" evidence="6">
    <location>
        <begin position="360"/>
        <end position="381"/>
    </location>
</feature>
<dbReference type="InterPro" id="IPR050833">
    <property type="entry name" value="Poly_Biosynth_Transport"/>
</dbReference>
<evidence type="ECO:0000256" key="1">
    <source>
        <dbReference type="ARBA" id="ARBA00004651"/>
    </source>
</evidence>
<feature type="transmembrane region" description="Helical" evidence="6">
    <location>
        <begin position="329"/>
        <end position="348"/>
    </location>
</feature>
<dbReference type="HOGENOM" id="CLU_022017_0_2_10"/>
<dbReference type="PANTHER" id="PTHR30250:SF11">
    <property type="entry name" value="O-ANTIGEN TRANSPORTER-RELATED"/>
    <property type="match status" value="1"/>
</dbReference>
<keyword evidence="3 6" id="KW-0812">Transmembrane</keyword>
<evidence type="ECO:0000256" key="4">
    <source>
        <dbReference type="ARBA" id="ARBA00022989"/>
    </source>
</evidence>
<feature type="transmembrane region" description="Helical" evidence="6">
    <location>
        <begin position="387"/>
        <end position="407"/>
    </location>
</feature>
<organism evidence="7 8">
    <name type="scientific">Psychroflexus torquis (strain ATCC 700755 / CIP 106069 / ACAM 623)</name>
    <dbReference type="NCBI Taxonomy" id="313595"/>
    <lineage>
        <taxon>Bacteria</taxon>
        <taxon>Pseudomonadati</taxon>
        <taxon>Bacteroidota</taxon>
        <taxon>Flavobacteriia</taxon>
        <taxon>Flavobacteriales</taxon>
        <taxon>Flavobacteriaceae</taxon>
        <taxon>Psychroflexus</taxon>
    </lineage>
</organism>